<dbReference type="PANTHER" id="PTHR13049:SF2">
    <property type="entry name" value="COILED-COIL DOMAIN-CONTAINING PROTEIN 25"/>
    <property type="match status" value="1"/>
</dbReference>
<feature type="transmembrane region" description="Helical" evidence="3">
    <location>
        <begin position="210"/>
        <end position="232"/>
    </location>
</feature>
<feature type="compositionally biased region" description="Basic and acidic residues" evidence="2">
    <location>
        <begin position="473"/>
        <end position="504"/>
    </location>
</feature>
<dbReference type="RefSeq" id="XP_051363455.1">
    <property type="nucleotide sequence ID" value="XM_051505112.1"/>
</dbReference>
<keyword evidence="7" id="KW-1185">Reference proteome</keyword>
<dbReference type="PANTHER" id="PTHR13049">
    <property type="entry name" value="DUF814-RELATED"/>
    <property type="match status" value="1"/>
</dbReference>
<gene>
    <name evidence="6" type="ORF">J7T54_003611</name>
</gene>
<sequence>MELSYFALEVWIKYGIAVPIMLARFALRLHTPGWRNFDGTDIWCALSTILYTIVTTCDYLMSTPDFPTIIPLNAETALEVPKSEYAALEKGSMLAHFSWTMYLCMIFAFKGVMLSLLRRVTKDIDSQQRIVLWIIVGTLVACIVSVLVHLLACVPVHRVWQVTPFPGPGCTTRPLNYYIGGTLNMLTDAAIIAVPMPMLWNLRITLRRKLALGCLFSSGLLVIVCTILRTYYVFGDAANQHLAQLWASREGFISMIVVSAPGLWPFVRKVYSLGSTYKNTLEGSGSARAGGTSNPWAQPRARLGHHNSGFGEFDDDDEDVPTVAMVYYYSSSVVEPSGFIYVGKDKYENEDLIKYGWEEDVCAHIYLRMKEGETWDNLPQDLLVDLAQLTKANSIEGNKKDNIAIIYTPWSNLKKDGSMDVGQVSFKDQRKVKRILVPQRENHIVNRLNKTKVERKPDLQQEREDRLKEIRRRDQAAYQARKKEEAKQAKEWQEKKYQKDHAYDELFTEENMEATSNQNRTEDWEDDFM</sequence>
<name>A0A9Q0BFS4_9HYPO</name>
<reference evidence="6" key="2">
    <citation type="submission" date="2022-07" db="EMBL/GenBank/DDBJ databases">
        <authorList>
            <person name="Goncalves M.F.M."/>
            <person name="Hilario S."/>
            <person name="Van De Peer Y."/>
            <person name="Esteves A.C."/>
            <person name="Alves A."/>
        </authorList>
    </citation>
    <scope>NUCLEOTIDE SEQUENCE</scope>
    <source>
        <strain evidence="6">MUM 19.33</strain>
    </source>
</reference>
<evidence type="ECO:0000259" key="5">
    <source>
        <dbReference type="Pfam" id="PF20684"/>
    </source>
</evidence>
<feature type="transmembrane region" description="Helical" evidence="3">
    <location>
        <begin position="99"/>
        <end position="118"/>
    </location>
</feature>
<evidence type="ECO:0000313" key="6">
    <source>
        <dbReference type="EMBL" id="KAI6782599.1"/>
    </source>
</evidence>
<feature type="transmembrane region" description="Helical" evidence="3">
    <location>
        <begin position="130"/>
        <end position="157"/>
    </location>
</feature>
<dbReference type="Proteomes" id="UP001055219">
    <property type="component" value="Unassembled WGS sequence"/>
</dbReference>
<feature type="region of interest" description="Disordered" evidence="2">
    <location>
        <begin position="473"/>
        <end position="529"/>
    </location>
</feature>
<evidence type="ECO:0000256" key="3">
    <source>
        <dbReference type="SAM" id="Phobius"/>
    </source>
</evidence>
<dbReference type="GeneID" id="75830109"/>
<feature type="transmembrane region" description="Helical" evidence="3">
    <location>
        <begin position="42"/>
        <end position="61"/>
    </location>
</feature>
<dbReference type="Pfam" id="PF05670">
    <property type="entry name" value="NFACT-R_1"/>
    <property type="match status" value="1"/>
</dbReference>
<dbReference type="InterPro" id="IPR008532">
    <property type="entry name" value="NFACT_RNA-bd"/>
</dbReference>
<protein>
    <submittedName>
        <fullName evidence="6">Uncharacterized protein</fullName>
    </submittedName>
</protein>
<dbReference type="InterPro" id="IPR049326">
    <property type="entry name" value="Rhodopsin_dom_fungi"/>
</dbReference>
<keyword evidence="3" id="KW-1133">Transmembrane helix</keyword>
<keyword evidence="3" id="KW-0472">Membrane</keyword>
<comment type="similarity">
    <text evidence="1">Belongs to the CCDC25 family.</text>
</comment>
<dbReference type="OrthoDB" id="200398at2759"/>
<keyword evidence="3" id="KW-0812">Transmembrane</keyword>
<dbReference type="EMBL" id="JAGIXG020000012">
    <property type="protein sequence ID" value="KAI6782599.1"/>
    <property type="molecule type" value="Genomic_DNA"/>
</dbReference>
<accession>A0A9Q0BFS4</accession>
<dbReference type="Pfam" id="PF20684">
    <property type="entry name" value="Fung_rhodopsin"/>
    <property type="match status" value="1"/>
</dbReference>
<organism evidence="6 7">
    <name type="scientific">Emericellopsis cladophorae</name>
    <dbReference type="NCBI Taxonomy" id="2686198"/>
    <lineage>
        <taxon>Eukaryota</taxon>
        <taxon>Fungi</taxon>
        <taxon>Dikarya</taxon>
        <taxon>Ascomycota</taxon>
        <taxon>Pezizomycotina</taxon>
        <taxon>Sordariomycetes</taxon>
        <taxon>Hypocreomycetidae</taxon>
        <taxon>Hypocreales</taxon>
        <taxon>Bionectriaceae</taxon>
        <taxon>Emericellopsis</taxon>
    </lineage>
</organism>
<feature type="transmembrane region" description="Helical" evidence="3">
    <location>
        <begin position="12"/>
        <end position="30"/>
    </location>
</feature>
<dbReference type="InterPro" id="IPR039730">
    <property type="entry name" value="Jlp2/Ccd25"/>
</dbReference>
<feature type="transmembrane region" description="Helical" evidence="3">
    <location>
        <begin position="177"/>
        <end position="198"/>
    </location>
</feature>
<evidence type="ECO:0000313" key="7">
    <source>
        <dbReference type="Proteomes" id="UP001055219"/>
    </source>
</evidence>
<dbReference type="AlphaFoldDB" id="A0A9Q0BFS4"/>
<evidence type="ECO:0000256" key="2">
    <source>
        <dbReference type="SAM" id="MobiDB-lite"/>
    </source>
</evidence>
<evidence type="ECO:0000259" key="4">
    <source>
        <dbReference type="Pfam" id="PF05670"/>
    </source>
</evidence>
<reference evidence="6" key="1">
    <citation type="journal article" date="2021" name="J Fungi (Basel)">
        <title>Genomic and Metabolomic Analyses of the Marine Fungus Emericellopsis cladophorae: Insights into Saltwater Adaptability Mechanisms and Its Biosynthetic Potential.</title>
        <authorList>
            <person name="Goncalves M.F.M."/>
            <person name="Hilario S."/>
            <person name="Van de Peer Y."/>
            <person name="Esteves A.C."/>
            <person name="Alves A."/>
        </authorList>
    </citation>
    <scope>NUCLEOTIDE SEQUENCE</scope>
    <source>
        <strain evidence="6">MUM 19.33</strain>
    </source>
</reference>
<evidence type="ECO:0000256" key="1">
    <source>
        <dbReference type="ARBA" id="ARBA00008998"/>
    </source>
</evidence>
<proteinExistence type="inferred from homology"/>
<feature type="domain" description="NFACT RNA-binding" evidence="4">
    <location>
        <begin position="325"/>
        <end position="428"/>
    </location>
</feature>
<feature type="domain" description="Rhodopsin" evidence="5">
    <location>
        <begin position="40"/>
        <end position="268"/>
    </location>
</feature>
<comment type="caution">
    <text evidence="6">The sequence shown here is derived from an EMBL/GenBank/DDBJ whole genome shotgun (WGS) entry which is preliminary data.</text>
</comment>